<dbReference type="EMBL" id="JANIBC010000001">
    <property type="protein sequence ID" value="MCQ8184239.1"/>
    <property type="molecule type" value="Genomic_DNA"/>
</dbReference>
<name>A0A9X2L796_9PROT</name>
<comment type="caution">
    <text evidence="1">The sequence shown here is derived from an EMBL/GenBank/DDBJ whole genome shotgun (WGS) entry which is preliminary data.</text>
</comment>
<accession>A0A9X2L796</accession>
<protein>
    <submittedName>
        <fullName evidence="1">DUF3168 domain-containing protein</fullName>
    </submittedName>
</protein>
<evidence type="ECO:0000313" key="1">
    <source>
        <dbReference type="EMBL" id="MCQ8184239.1"/>
    </source>
</evidence>
<dbReference type="Gene3D" id="3.30.2000.30">
    <property type="match status" value="1"/>
</dbReference>
<keyword evidence="2" id="KW-1185">Reference proteome</keyword>
<reference evidence="1" key="1">
    <citation type="submission" date="2022-07" db="EMBL/GenBank/DDBJ databases">
        <title>Parvularcula maris sp. nov., an algicidal bacterium isolated from seawater.</title>
        <authorList>
            <person name="Li F."/>
        </authorList>
    </citation>
    <scope>NUCLEOTIDE SEQUENCE</scope>
    <source>
        <strain evidence="1">BGMRC 0090</strain>
    </source>
</reference>
<dbReference type="InterPro" id="IPR053745">
    <property type="entry name" value="Viral_Tail_Comp_sf"/>
</dbReference>
<evidence type="ECO:0000313" key="2">
    <source>
        <dbReference type="Proteomes" id="UP001142610"/>
    </source>
</evidence>
<dbReference type="Pfam" id="PF11367">
    <property type="entry name" value="Tail_completion_gp17"/>
    <property type="match status" value="1"/>
</dbReference>
<organism evidence="1 2">
    <name type="scientific">Parvularcula maris</name>
    <dbReference type="NCBI Taxonomy" id="2965077"/>
    <lineage>
        <taxon>Bacteria</taxon>
        <taxon>Pseudomonadati</taxon>
        <taxon>Pseudomonadota</taxon>
        <taxon>Alphaproteobacteria</taxon>
        <taxon>Parvularculales</taxon>
        <taxon>Parvularculaceae</taxon>
        <taxon>Parvularcula</taxon>
    </lineage>
</organism>
<proteinExistence type="predicted"/>
<dbReference type="Proteomes" id="UP001142610">
    <property type="component" value="Unassembled WGS sequence"/>
</dbReference>
<dbReference type="RefSeq" id="WP_256618044.1">
    <property type="nucleotide sequence ID" value="NZ_JANIBC010000001.1"/>
</dbReference>
<sequence length="139" mass="15619">MDAAWALQEAIYTRLTADQSLRALLGDPPRIFDQPPPEATFPMLILGAGELKPYAGIEGAFEHLFRFTAYSRWGGRRECKLIAGGVRLSLQDAALTLDGHRLIQSRLVFEDQLKLREPDIYQGVMRYRFVTVPEAQVAA</sequence>
<dbReference type="InterPro" id="IPR021508">
    <property type="entry name" value="Gp17-like"/>
</dbReference>
<dbReference type="AlphaFoldDB" id="A0A9X2L796"/>
<gene>
    <name evidence="1" type="ORF">NOG11_02460</name>
</gene>